<keyword evidence="1 3" id="KW-0378">Hydrolase</keyword>
<dbReference type="PANTHER" id="PTHR23403:SF1">
    <property type="entry name" value="TREHALASE"/>
    <property type="match status" value="1"/>
</dbReference>
<dbReference type="KEGG" id="cja:CJA_1999"/>
<reference evidence="3 4" key="1">
    <citation type="journal article" date="2008" name="J. Bacteriol.">
        <title>Insights into plant cell wall degradation from the genome sequence of the soil bacterium Cellvibrio japonicus.</title>
        <authorList>
            <person name="Deboy R.T."/>
            <person name="Mongodin E.F."/>
            <person name="Fouts D.E."/>
            <person name="Tailford L.E."/>
            <person name="Khouri H."/>
            <person name="Emerson J.B."/>
            <person name="Mohamoud Y."/>
            <person name="Watkins K."/>
            <person name="Henrissat B."/>
            <person name="Gilbert H.J."/>
            <person name="Nelson K.E."/>
        </authorList>
    </citation>
    <scope>NUCLEOTIDE SEQUENCE [LARGE SCALE GENOMIC DNA]</scope>
    <source>
        <strain evidence="3 4">Ueda107</strain>
    </source>
</reference>
<dbReference type="InterPro" id="IPR008928">
    <property type="entry name" value="6-hairpin_glycosidase_sf"/>
</dbReference>
<dbReference type="RefSeq" id="WP_012487608.1">
    <property type="nucleotide sequence ID" value="NC_010995.1"/>
</dbReference>
<dbReference type="GO" id="GO:0005993">
    <property type="term" value="P:trehalose catabolic process"/>
    <property type="evidence" value="ECO:0007669"/>
    <property type="project" value="TreeGrafter"/>
</dbReference>
<evidence type="ECO:0000256" key="2">
    <source>
        <dbReference type="ARBA" id="ARBA00023295"/>
    </source>
</evidence>
<dbReference type="InterPro" id="IPR001661">
    <property type="entry name" value="Glyco_hydro_37"/>
</dbReference>
<evidence type="ECO:0000313" key="4">
    <source>
        <dbReference type="Proteomes" id="UP000001036"/>
    </source>
</evidence>
<sequence length="543" mass="62210">MANYWIMPVAFCLVLVACERKSPAYHPETPAENLQIAETVDYQPDRDLEELFVRVQMEKLYPDSKTFVDATPLFPPADILADYRRSAGEESFDMAAFVASHFRLPDPLPAINVDVSRPLREHLQHHWDALVREASADERSSTLIPLPQPYVVPGGRFREMFYWDSYFTLVGLMASGRDTLAKQMIDNFAYLIDRYGYIPNGNRTYFLGRSQPPFFAASLQLYANKHGMESVIGYLPLLEREYRFWMDGQSGELDAGKEGKHLVTLANGDFLNRYYGSRSEPRAEAYNKEYLWAEQYQVQDKAQFFRDLRAACESGWDFSSRWFADGQSKASINTHEIIPVDLSSLMYSMEITLARMYEHRQDQAKSAFYRTRAVRRQQLIEQYHFDPVTGTYQDYNYVAASHTGQLSLAMLFPLFFGVAGPDNALGVVKVLEQQFLKPGGLVTSLRQSGEQWDYPNGWAPLQYVAVEGLAHYGYDTLARDIARRWLALNERVYREEGKMMEKYNVVDTHVKAGGGNYPNQDGFGWTNGVALAFYEFLDSPIAH</sequence>
<dbReference type="EC" id="3.2.1.28" evidence="3"/>
<keyword evidence="2 3" id="KW-0326">Glycosidase</keyword>
<evidence type="ECO:0000313" key="3">
    <source>
        <dbReference type="EMBL" id="ACE85234.1"/>
    </source>
</evidence>
<name>B3PHJ9_CELJU</name>
<evidence type="ECO:0000256" key="1">
    <source>
        <dbReference type="ARBA" id="ARBA00022801"/>
    </source>
</evidence>
<dbReference type="EMBL" id="CP000934">
    <property type="protein sequence ID" value="ACE85234.1"/>
    <property type="molecule type" value="Genomic_DNA"/>
</dbReference>
<dbReference type="GO" id="GO:0004555">
    <property type="term" value="F:alpha,alpha-trehalase activity"/>
    <property type="evidence" value="ECO:0007669"/>
    <property type="project" value="UniProtKB-EC"/>
</dbReference>
<accession>B3PHJ9</accession>
<organism evidence="3 4">
    <name type="scientific">Cellvibrio japonicus (strain Ueda107)</name>
    <name type="common">Pseudomonas fluorescens subsp. cellulosa</name>
    <dbReference type="NCBI Taxonomy" id="498211"/>
    <lineage>
        <taxon>Bacteria</taxon>
        <taxon>Pseudomonadati</taxon>
        <taxon>Pseudomonadota</taxon>
        <taxon>Gammaproteobacteria</taxon>
        <taxon>Cellvibrionales</taxon>
        <taxon>Cellvibrionaceae</taxon>
        <taxon>Cellvibrio</taxon>
    </lineage>
</organism>
<dbReference type="Proteomes" id="UP000001036">
    <property type="component" value="Chromosome"/>
</dbReference>
<dbReference type="STRING" id="498211.CJA_1999"/>
<dbReference type="SUPFAM" id="SSF48208">
    <property type="entry name" value="Six-hairpin glycosidases"/>
    <property type="match status" value="1"/>
</dbReference>
<dbReference type="InterPro" id="IPR018232">
    <property type="entry name" value="Glyco_hydro_37_CS"/>
</dbReference>
<dbReference type="PROSITE" id="PS00928">
    <property type="entry name" value="TREHALASE_2"/>
    <property type="match status" value="1"/>
</dbReference>
<proteinExistence type="predicted"/>
<dbReference type="Pfam" id="PF01204">
    <property type="entry name" value="Trehalase"/>
    <property type="match status" value="1"/>
</dbReference>
<dbReference type="HOGENOM" id="CLU_006451_3_1_6"/>
<dbReference type="PRINTS" id="PR00744">
    <property type="entry name" value="GLHYDRLASE37"/>
</dbReference>
<gene>
    <name evidence="3" type="primary">tre37B</name>
    <name evidence="3" type="ordered locus">CJA_1999</name>
</gene>
<dbReference type="NCBIfam" id="NF009773">
    <property type="entry name" value="PRK13270.1"/>
    <property type="match status" value="1"/>
</dbReference>
<dbReference type="AlphaFoldDB" id="B3PHJ9"/>
<protein>
    <submittedName>
        <fullName evidence="3">Trehalase, putative, tre37B</fullName>
        <ecNumber evidence="3">3.2.1.28</ecNumber>
    </submittedName>
</protein>
<dbReference type="Gene3D" id="1.50.10.10">
    <property type="match status" value="1"/>
</dbReference>
<dbReference type="PANTHER" id="PTHR23403">
    <property type="entry name" value="TREHALASE"/>
    <property type="match status" value="1"/>
</dbReference>
<dbReference type="eggNOG" id="COG1626">
    <property type="taxonomic scope" value="Bacteria"/>
</dbReference>
<dbReference type="CAZy" id="GH37">
    <property type="family name" value="Glycoside Hydrolase Family 37"/>
</dbReference>
<keyword evidence="4" id="KW-1185">Reference proteome</keyword>
<dbReference type="InterPro" id="IPR012341">
    <property type="entry name" value="6hp_glycosidase-like_sf"/>
</dbReference>